<keyword evidence="6 13" id="KW-0812">Transmembrane</keyword>
<dbReference type="InterPro" id="IPR052168">
    <property type="entry name" value="Cytochrome_b561_oxidase"/>
</dbReference>
<feature type="transmembrane region" description="Helical" evidence="13">
    <location>
        <begin position="89"/>
        <end position="114"/>
    </location>
</feature>
<keyword evidence="4" id="KW-1003">Cell membrane</keyword>
<protein>
    <submittedName>
        <fullName evidence="15">Cytochrome b561</fullName>
    </submittedName>
</protein>
<feature type="transmembrane region" description="Helical" evidence="13">
    <location>
        <begin position="52"/>
        <end position="68"/>
    </location>
</feature>
<dbReference type="GO" id="GO:0022904">
    <property type="term" value="P:respiratory electron transport chain"/>
    <property type="evidence" value="ECO:0007669"/>
    <property type="project" value="InterPro"/>
</dbReference>
<keyword evidence="8" id="KW-0249">Electron transport</keyword>
<evidence type="ECO:0000256" key="3">
    <source>
        <dbReference type="ARBA" id="ARBA00022448"/>
    </source>
</evidence>
<dbReference type="GO" id="GO:0005886">
    <property type="term" value="C:plasma membrane"/>
    <property type="evidence" value="ECO:0007669"/>
    <property type="project" value="UniProtKB-SubCell"/>
</dbReference>
<dbReference type="PANTHER" id="PTHR30529">
    <property type="entry name" value="CYTOCHROME B561"/>
    <property type="match status" value="1"/>
</dbReference>
<evidence type="ECO:0000256" key="5">
    <source>
        <dbReference type="ARBA" id="ARBA00022617"/>
    </source>
</evidence>
<gene>
    <name evidence="15" type="primary">yodB</name>
    <name evidence="15" type="ORF">GAK35_02661</name>
</gene>
<evidence type="ECO:0000313" key="15">
    <source>
        <dbReference type="EMBL" id="KAF1042547.1"/>
    </source>
</evidence>
<dbReference type="Pfam" id="PF01292">
    <property type="entry name" value="Ni_hydr_CYTB"/>
    <property type="match status" value="1"/>
</dbReference>
<dbReference type="EMBL" id="WNDX01000080">
    <property type="protein sequence ID" value="KAF1042547.1"/>
    <property type="molecule type" value="Genomic_DNA"/>
</dbReference>
<keyword evidence="5" id="KW-0349">Heme</keyword>
<evidence type="ECO:0000256" key="12">
    <source>
        <dbReference type="ARBA" id="ARBA00037975"/>
    </source>
</evidence>
<dbReference type="GO" id="GO:0009055">
    <property type="term" value="F:electron transfer activity"/>
    <property type="evidence" value="ECO:0007669"/>
    <property type="project" value="InterPro"/>
</dbReference>
<name>A0A7V8FVS3_9BURK</name>
<evidence type="ECO:0000256" key="8">
    <source>
        <dbReference type="ARBA" id="ARBA00022982"/>
    </source>
</evidence>
<dbReference type="InterPro" id="IPR011577">
    <property type="entry name" value="Cyt_b561_bac/Ni-Hgenase"/>
</dbReference>
<evidence type="ECO:0000256" key="9">
    <source>
        <dbReference type="ARBA" id="ARBA00022989"/>
    </source>
</evidence>
<dbReference type="AlphaFoldDB" id="A0A7V8FVS3"/>
<dbReference type="PANTHER" id="PTHR30529:SF3">
    <property type="entry name" value="CYTOCHROME B561 HOMOLOG 1"/>
    <property type="match status" value="1"/>
</dbReference>
<sequence>MQASHSPHRYNAAARWLHWIIALLIIAAYALILSRGEFARGSPARTLVVQSHFWAGIAVLILAIPRVFNRRAHGAPAITPPLSSVMQKLAWLTHLLLYLFLFAQPLLGILTVWLGRGAIPVPLTELHIASPFAVNKDLAGEIREVHETLGELFYYVIGLHLLAALLHHFVRRDDTLKRML</sequence>
<keyword evidence="11 13" id="KW-0472">Membrane</keyword>
<comment type="caution">
    <text evidence="15">The sequence shown here is derived from an EMBL/GenBank/DDBJ whole genome shotgun (WGS) entry which is preliminary data.</text>
</comment>
<feature type="transmembrane region" description="Helical" evidence="13">
    <location>
        <begin position="152"/>
        <end position="170"/>
    </location>
</feature>
<evidence type="ECO:0000313" key="16">
    <source>
        <dbReference type="Proteomes" id="UP000462435"/>
    </source>
</evidence>
<comment type="subcellular location">
    <subcellularLocation>
        <location evidence="2">Cell membrane</location>
        <topology evidence="2">Multi-pass membrane protein</topology>
    </subcellularLocation>
</comment>
<evidence type="ECO:0000256" key="6">
    <source>
        <dbReference type="ARBA" id="ARBA00022692"/>
    </source>
</evidence>
<accession>A0A7V8FVS3</accession>
<proteinExistence type="inferred from homology"/>
<organism evidence="15 16">
    <name type="scientific">Herbaspirillum frisingense</name>
    <dbReference type="NCBI Taxonomy" id="92645"/>
    <lineage>
        <taxon>Bacteria</taxon>
        <taxon>Pseudomonadati</taxon>
        <taxon>Pseudomonadota</taxon>
        <taxon>Betaproteobacteria</taxon>
        <taxon>Burkholderiales</taxon>
        <taxon>Oxalobacteraceae</taxon>
        <taxon>Herbaspirillum</taxon>
    </lineage>
</organism>
<evidence type="ECO:0000256" key="4">
    <source>
        <dbReference type="ARBA" id="ARBA00022475"/>
    </source>
</evidence>
<evidence type="ECO:0000256" key="1">
    <source>
        <dbReference type="ARBA" id="ARBA00001970"/>
    </source>
</evidence>
<keyword evidence="10" id="KW-0408">Iron</keyword>
<keyword evidence="3" id="KW-0813">Transport</keyword>
<dbReference type="GO" id="GO:0046872">
    <property type="term" value="F:metal ion binding"/>
    <property type="evidence" value="ECO:0007669"/>
    <property type="project" value="UniProtKB-KW"/>
</dbReference>
<comment type="similarity">
    <text evidence="12">Belongs to the cytochrome b561 family.</text>
</comment>
<dbReference type="Proteomes" id="UP000462435">
    <property type="component" value="Unassembled WGS sequence"/>
</dbReference>
<feature type="transmembrane region" description="Helical" evidence="13">
    <location>
        <begin position="12"/>
        <end position="32"/>
    </location>
</feature>
<evidence type="ECO:0000259" key="14">
    <source>
        <dbReference type="Pfam" id="PF01292"/>
    </source>
</evidence>
<evidence type="ECO:0000256" key="2">
    <source>
        <dbReference type="ARBA" id="ARBA00004651"/>
    </source>
</evidence>
<dbReference type="GO" id="GO:0020037">
    <property type="term" value="F:heme binding"/>
    <property type="evidence" value="ECO:0007669"/>
    <property type="project" value="TreeGrafter"/>
</dbReference>
<reference evidence="16" key="1">
    <citation type="journal article" date="2020" name="MBio">
        <title>Horizontal gene transfer to a defensive symbiont with a reduced genome amongst a multipartite beetle microbiome.</title>
        <authorList>
            <person name="Waterworth S.C."/>
            <person name="Florez L.V."/>
            <person name="Rees E.R."/>
            <person name="Hertweck C."/>
            <person name="Kaltenpoth M."/>
            <person name="Kwan J.C."/>
        </authorList>
    </citation>
    <scope>NUCLEOTIDE SEQUENCE [LARGE SCALE GENOMIC DNA]</scope>
</reference>
<dbReference type="InterPro" id="IPR016174">
    <property type="entry name" value="Di-haem_cyt_TM"/>
</dbReference>
<dbReference type="SUPFAM" id="SSF81342">
    <property type="entry name" value="Transmembrane di-heme cytochromes"/>
    <property type="match status" value="1"/>
</dbReference>
<evidence type="ECO:0000256" key="13">
    <source>
        <dbReference type="SAM" id="Phobius"/>
    </source>
</evidence>
<evidence type="ECO:0000256" key="11">
    <source>
        <dbReference type="ARBA" id="ARBA00023136"/>
    </source>
</evidence>
<feature type="domain" description="Cytochrome b561 bacterial/Ni-hydrogenase" evidence="14">
    <location>
        <begin position="9"/>
        <end position="180"/>
    </location>
</feature>
<comment type="cofactor">
    <cofactor evidence="1">
        <name>heme b</name>
        <dbReference type="ChEBI" id="CHEBI:60344"/>
    </cofactor>
</comment>
<keyword evidence="9 13" id="KW-1133">Transmembrane helix</keyword>
<keyword evidence="7" id="KW-0479">Metal-binding</keyword>
<evidence type="ECO:0000256" key="7">
    <source>
        <dbReference type="ARBA" id="ARBA00022723"/>
    </source>
</evidence>
<evidence type="ECO:0000256" key="10">
    <source>
        <dbReference type="ARBA" id="ARBA00023004"/>
    </source>
</evidence>